<dbReference type="SUPFAM" id="SSF56784">
    <property type="entry name" value="HAD-like"/>
    <property type="match status" value="1"/>
</dbReference>
<dbReference type="KEGG" id="xyk:GT347_25745"/>
<evidence type="ECO:0000256" key="2">
    <source>
        <dbReference type="ARBA" id="ARBA00022801"/>
    </source>
</evidence>
<dbReference type="InterPro" id="IPR006385">
    <property type="entry name" value="HAD_hydro_SerB1"/>
</dbReference>
<dbReference type="InterPro" id="IPR036412">
    <property type="entry name" value="HAD-like_sf"/>
</dbReference>
<keyword evidence="3" id="KW-0460">Magnesium</keyword>
<dbReference type="EMBL" id="CP047650">
    <property type="protein sequence ID" value="QHJ01089.1"/>
    <property type="molecule type" value="Genomic_DNA"/>
</dbReference>
<dbReference type="GO" id="GO:0046872">
    <property type="term" value="F:metal ion binding"/>
    <property type="evidence" value="ECO:0007669"/>
    <property type="project" value="UniProtKB-KW"/>
</dbReference>
<dbReference type="GO" id="GO:0016787">
    <property type="term" value="F:hydrolase activity"/>
    <property type="evidence" value="ECO:0007669"/>
    <property type="project" value="UniProtKB-KW"/>
</dbReference>
<evidence type="ECO:0000256" key="1">
    <source>
        <dbReference type="ARBA" id="ARBA00022723"/>
    </source>
</evidence>
<name>A0A857JE81_9BURK</name>
<dbReference type="RefSeq" id="WP_160554898.1">
    <property type="nucleotide sequence ID" value="NZ_CP047650.1"/>
</dbReference>
<dbReference type="PANTHER" id="PTHR43344">
    <property type="entry name" value="PHOSPHOSERINE PHOSPHATASE"/>
    <property type="match status" value="1"/>
</dbReference>
<evidence type="ECO:0000256" key="3">
    <source>
        <dbReference type="ARBA" id="ARBA00022842"/>
    </source>
</evidence>
<sequence>MSCLAVFDLDNTLLTGDSEVLWVRYLLDQGLLPGTLAERNADMDLRYHAGKATPAEFCAFYASTFGGRTPEQWAPVLPGFVQTIVRPRIAPGAHALVERHRARGDLLVLSTASSRFLSEPTAALLGFEHLIATEMEIAPDGRFTGRNQGTLNMREGKVLRLRHWLGERGMDADETMEAAVFYSDSINDLPLLAAVGRPVAVTPDARLETQARIRGWQVLPTLAVEPSPLS</sequence>
<dbReference type="PANTHER" id="PTHR43344:SF13">
    <property type="entry name" value="PHOSPHATASE RV3661-RELATED"/>
    <property type="match status" value="1"/>
</dbReference>
<evidence type="ECO:0000313" key="4">
    <source>
        <dbReference type="EMBL" id="QHJ01089.1"/>
    </source>
</evidence>
<dbReference type="NCBIfam" id="TIGR01490">
    <property type="entry name" value="HAD-SF-IB-hyp1"/>
    <property type="match status" value="1"/>
</dbReference>
<dbReference type="AlphaFoldDB" id="A0A857JE81"/>
<dbReference type="InterPro" id="IPR023214">
    <property type="entry name" value="HAD_sf"/>
</dbReference>
<dbReference type="Gene3D" id="3.40.50.1000">
    <property type="entry name" value="HAD superfamily/HAD-like"/>
    <property type="match status" value="1"/>
</dbReference>
<proteinExistence type="predicted"/>
<dbReference type="Pfam" id="PF12710">
    <property type="entry name" value="HAD"/>
    <property type="match status" value="1"/>
</dbReference>
<dbReference type="Proteomes" id="UP000464787">
    <property type="component" value="Chromosome"/>
</dbReference>
<dbReference type="InterPro" id="IPR050582">
    <property type="entry name" value="HAD-like_SerB"/>
</dbReference>
<reference evidence="4 5" key="1">
    <citation type="submission" date="2020-01" db="EMBL/GenBank/DDBJ databases">
        <title>Genome sequencing of strain KACC 21265.</title>
        <authorList>
            <person name="Heo J."/>
            <person name="Kim S.-J."/>
            <person name="Kim J.-S."/>
            <person name="Hong S.-B."/>
            <person name="Kwon S.-W."/>
        </authorList>
    </citation>
    <scope>NUCLEOTIDE SEQUENCE [LARGE SCALE GENOMIC DNA]</scope>
    <source>
        <strain evidence="4 5">KACC 21265</strain>
    </source>
</reference>
<keyword evidence="5" id="KW-1185">Reference proteome</keyword>
<dbReference type="NCBIfam" id="TIGR01488">
    <property type="entry name" value="HAD-SF-IB"/>
    <property type="match status" value="1"/>
</dbReference>
<keyword evidence="2 4" id="KW-0378">Hydrolase</keyword>
<dbReference type="Gene3D" id="1.20.1440.100">
    <property type="entry name" value="SG protein - dephosphorylation function"/>
    <property type="match status" value="1"/>
</dbReference>
<organism evidence="4 5">
    <name type="scientific">Xylophilus rhododendri</name>
    <dbReference type="NCBI Taxonomy" id="2697032"/>
    <lineage>
        <taxon>Bacteria</taxon>
        <taxon>Pseudomonadati</taxon>
        <taxon>Pseudomonadota</taxon>
        <taxon>Betaproteobacteria</taxon>
        <taxon>Burkholderiales</taxon>
        <taxon>Xylophilus</taxon>
    </lineage>
</organism>
<keyword evidence="1" id="KW-0479">Metal-binding</keyword>
<evidence type="ECO:0000313" key="5">
    <source>
        <dbReference type="Proteomes" id="UP000464787"/>
    </source>
</evidence>
<protein>
    <submittedName>
        <fullName evidence="4">HAD-IB family hydrolase</fullName>
    </submittedName>
</protein>
<dbReference type="CDD" id="cd02612">
    <property type="entry name" value="HAD_PGPPase"/>
    <property type="match status" value="1"/>
</dbReference>
<accession>A0A857JE81</accession>
<gene>
    <name evidence="4" type="ORF">GT347_25745</name>
</gene>